<keyword evidence="2" id="KW-1185">Reference proteome</keyword>
<dbReference type="EMBL" id="JAYMYQ010000005">
    <property type="protein sequence ID" value="KAK7328948.1"/>
    <property type="molecule type" value="Genomic_DNA"/>
</dbReference>
<organism evidence="1 2">
    <name type="scientific">Canavalia gladiata</name>
    <name type="common">Sword bean</name>
    <name type="synonym">Dolichos gladiatus</name>
    <dbReference type="NCBI Taxonomy" id="3824"/>
    <lineage>
        <taxon>Eukaryota</taxon>
        <taxon>Viridiplantae</taxon>
        <taxon>Streptophyta</taxon>
        <taxon>Embryophyta</taxon>
        <taxon>Tracheophyta</taxon>
        <taxon>Spermatophyta</taxon>
        <taxon>Magnoliopsida</taxon>
        <taxon>eudicotyledons</taxon>
        <taxon>Gunneridae</taxon>
        <taxon>Pentapetalae</taxon>
        <taxon>rosids</taxon>
        <taxon>fabids</taxon>
        <taxon>Fabales</taxon>
        <taxon>Fabaceae</taxon>
        <taxon>Papilionoideae</taxon>
        <taxon>50 kb inversion clade</taxon>
        <taxon>NPAAA clade</taxon>
        <taxon>indigoferoid/millettioid clade</taxon>
        <taxon>Phaseoleae</taxon>
        <taxon>Canavalia</taxon>
    </lineage>
</organism>
<evidence type="ECO:0000313" key="2">
    <source>
        <dbReference type="Proteomes" id="UP001367508"/>
    </source>
</evidence>
<proteinExistence type="predicted"/>
<protein>
    <submittedName>
        <fullName evidence="1">Uncharacterized protein</fullName>
    </submittedName>
</protein>
<reference evidence="1 2" key="1">
    <citation type="submission" date="2024-01" db="EMBL/GenBank/DDBJ databases">
        <title>The genomes of 5 underutilized Papilionoideae crops provide insights into root nodulation and disease resistanc.</title>
        <authorList>
            <person name="Jiang F."/>
        </authorList>
    </citation>
    <scope>NUCLEOTIDE SEQUENCE [LARGE SCALE GENOMIC DNA]</scope>
    <source>
        <strain evidence="1">LVBAO_FW01</strain>
        <tissue evidence="1">Leaves</tissue>
    </source>
</reference>
<gene>
    <name evidence="1" type="ORF">VNO77_23086</name>
</gene>
<dbReference type="AlphaFoldDB" id="A0AAN9L757"/>
<evidence type="ECO:0000313" key="1">
    <source>
        <dbReference type="EMBL" id="KAK7328948.1"/>
    </source>
</evidence>
<comment type="caution">
    <text evidence="1">The sequence shown here is derived from an EMBL/GenBank/DDBJ whole genome shotgun (WGS) entry which is preliminary data.</text>
</comment>
<sequence>MPSQDRAYHLLTLTCPLLLKPNIKEELKYFPYICQVKGQCPSPKHRLSRLDSTRSWRHSFPRMPNPSSIGCISRGATGAQNWGVLTLVQKGVNLRGTLMAHIGLSWLLRHLHGHSKGGSGCHANQVPIID</sequence>
<dbReference type="Proteomes" id="UP001367508">
    <property type="component" value="Unassembled WGS sequence"/>
</dbReference>
<accession>A0AAN9L757</accession>
<name>A0AAN9L757_CANGL</name>